<sequence length="269" mass="28774">MLFTPNLRPSLRLAFRARFLSFSLWLAIALAIAVPLAANFSGRQPATVGLDVGLSLIRLALPVLTVLLLQELVCREFDRKLFLVSLTYPRPRHHFLLGRVAAIGVLLAGLLLILAVLLAGLVTWISSDYAQTTPPALGLPYALTIAFIALDLLAGLALGTLLAVVASTPAFVLIGTLGFMLMARSFSAIVALLERDSTLVSHAETYQSSLGMLGLLLPDLGALDVRMVALYGHWSLLPANWAQSALATLAYAAALLGLAVWALNRKRLA</sequence>
<protein>
    <recommendedName>
        <fullName evidence="4">ABC transporter permease</fullName>
    </recommendedName>
</protein>
<evidence type="ECO:0000256" key="1">
    <source>
        <dbReference type="SAM" id="Phobius"/>
    </source>
</evidence>
<gene>
    <name evidence="2" type="ORF">M622_11355</name>
</gene>
<keyword evidence="3" id="KW-1185">Reference proteome</keyword>
<proteinExistence type="predicted"/>
<dbReference type="STRING" id="1348657.M622_11355"/>
<dbReference type="EMBL" id="ATJV01000042">
    <property type="protein sequence ID" value="EPZ16686.1"/>
    <property type="molecule type" value="Genomic_DNA"/>
</dbReference>
<comment type="caution">
    <text evidence="2">The sequence shown here is derived from an EMBL/GenBank/DDBJ whole genome shotgun (WGS) entry which is preliminary data.</text>
</comment>
<dbReference type="AlphaFoldDB" id="S9ZQ05"/>
<dbReference type="RefSeq" id="WP_021248256.1">
    <property type="nucleotide sequence ID" value="NZ_ATJV01000042.1"/>
</dbReference>
<dbReference type="PATRIC" id="fig|1348657.5.peg.809"/>
<dbReference type="eggNOG" id="ENOG502ZCDY">
    <property type="taxonomic scope" value="Bacteria"/>
</dbReference>
<feature type="transmembrane region" description="Helical" evidence="1">
    <location>
        <begin position="171"/>
        <end position="193"/>
    </location>
</feature>
<keyword evidence="1" id="KW-0472">Membrane</keyword>
<organism evidence="2 3">
    <name type="scientific">Thauera terpenica 58Eu</name>
    <dbReference type="NCBI Taxonomy" id="1348657"/>
    <lineage>
        <taxon>Bacteria</taxon>
        <taxon>Pseudomonadati</taxon>
        <taxon>Pseudomonadota</taxon>
        <taxon>Betaproteobacteria</taxon>
        <taxon>Rhodocyclales</taxon>
        <taxon>Zoogloeaceae</taxon>
        <taxon>Thauera</taxon>
    </lineage>
</organism>
<evidence type="ECO:0008006" key="4">
    <source>
        <dbReference type="Google" id="ProtNLM"/>
    </source>
</evidence>
<reference evidence="2 3" key="1">
    <citation type="submission" date="2013-06" db="EMBL/GenBank/DDBJ databases">
        <title>Draft genome sequence of Thauera terpenica.</title>
        <authorList>
            <person name="Liu B."/>
            <person name="Frostegard A.H."/>
            <person name="Shapleigh J.P."/>
        </authorList>
    </citation>
    <scope>NUCLEOTIDE SEQUENCE [LARGE SCALE GENOMIC DNA]</scope>
    <source>
        <strain evidence="2 3">58Eu</strain>
    </source>
</reference>
<feature type="transmembrane region" description="Helical" evidence="1">
    <location>
        <begin position="53"/>
        <end position="74"/>
    </location>
</feature>
<feature type="transmembrane region" description="Helical" evidence="1">
    <location>
        <begin position="241"/>
        <end position="263"/>
    </location>
</feature>
<accession>S9ZQ05</accession>
<feature type="transmembrane region" description="Helical" evidence="1">
    <location>
        <begin position="95"/>
        <end position="121"/>
    </location>
</feature>
<evidence type="ECO:0000313" key="2">
    <source>
        <dbReference type="EMBL" id="EPZ16686.1"/>
    </source>
</evidence>
<name>S9ZQ05_9RHOO</name>
<feature type="transmembrane region" description="Helical" evidence="1">
    <location>
        <begin position="141"/>
        <end position="164"/>
    </location>
</feature>
<keyword evidence="1" id="KW-1133">Transmembrane helix</keyword>
<evidence type="ECO:0000313" key="3">
    <source>
        <dbReference type="Proteomes" id="UP000015455"/>
    </source>
</evidence>
<keyword evidence="1" id="KW-0812">Transmembrane</keyword>
<dbReference type="Proteomes" id="UP000015455">
    <property type="component" value="Unassembled WGS sequence"/>
</dbReference>